<feature type="transmembrane region" description="Helical" evidence="1">
    <location>
        <begin position="85"/>
        <end position="109"/>
    </location>
</feature>
<dbReference type="OrthoDB" id="4964461at2"/>
<dbReference type="EMBL" id="VLKI01000001">
    <property type="protein sequence ID" value="TWH91269.1"/>
    <property type="molecule type" value="Genomic_DNA"/>
</dbReference>
<feature type="transmembrane region" description="Helical" evidence="1">
    <location>
        <begin position="26"/>
        <end position="44"/>
    </location>
</feature>
<keyword evidence="4" id="KW-1185">Reference proteome</keyword>
<evidence type="ECO:0000259" key="2">
    <source>
        <dbReference type="Pfam" id="PF03818"/>
    </source>
</evidence>
<proteinExistence type="predicted"/>
<comment type="caution">
    <text evidence="3">The sequence shown here is derived from an EMBL/GenBank/DDBJ whole genome shotgun (WGS) entry which is preliminary data.</text>
</comment>
<keyword evidence="1" id="KW-0472">Membrane</keyword>
<dbReference type="InterPro" id="IPR018402">
    <property type="entry name" value="Mal/Na_symporter_MadM_N"/>
</dbReference>
<dbReference type="InterPro" id="IPR004691">
    <property type="entry name" value="Mal/Na_symporter_MadM"/>
</dbReference>
<gene>
    <name evidence="3" type="ORF">IQ19_00725</name>
</gene>
<dbReference type="Proteomes" id="UP000318667">
    <property type="component" value="Unassembled WGS sequence"/>
</dbReference>
<accession>A0A562K749</accession>
<sequence length="267" mass="26924">MKHLKVKSLEVTSVLEILGNALIDNGLIVAFTVVGITMFLSYFLSDKLTKGRIHGSAIAIALGLVLAYIGGVVTGGEKGLSDIGIFAGIGLMGGGMLRDFAIVATAFGANFSEIKKAGVNGVVSLFLGVILSFVVGVVIALAFGYTDAVSLTTIGAGTATYIVGPVTGTALGASSEVITLSIAAGLVKSILTMIGTPFIAKYIGLNNPRTAMVYGGLMGTTSGVAGGLAATDPKLVPYGAVTATFYTGLGCLLAPSVLFLMTKAVFG</sequence>
<name>A0A562K749_9BACI</name>
<keyword evidence="1" id="KW-0812">Transmembrane</keyword>
<feature type="domain" description="Malonate/sodium symporter MadM subunit N-terminal" evidence="2">
    <location>
        <begin position="21"/>
        <end position="266"/>
    </location>
</feature>
<organism evidence="3 4">
    <name type="scientific">Cytobacillus oceanisediminis</name>
    <dbReference type="NCBI Taxonomy" id="665099"/>
    <lineage>
        <taxon>Bacteria</taxon>
        <taxon>Bacillati</taxon>
        <taxon>Bacillota</taxon>
        <taxon>Bacilli</taxon>
        <taxon>Bacillales</taxon>
        <taxon>Bacillaceae</taxon>
        <taxon>Cytobacillus</taxon>
    </lineage>
</organism>
<protein>
    <submittedName>
        <fullName evidence="3">Malonate transporter MadM subunit</fullName>
    </submittedName>
</protein>
<evidence type="ECO:0000313" key="3">
    <source>
        <dbReference type="EMBL" id="TWH91269.1"/>
    </source>
</evidence>
<feature type="transmembrane region" description="Helical" evidence="1">
    <location>
        <begin position="56"/>
        <end position="73"/>
    </location>
</feature>
<dbReference type="NCBIfam" id="TIGR00808">
    <property type="entry name" value="malonate_madM"/>
    <property type="match status" value="1"/>
</dbReference>
<feature type="transmembrane region" description="Helical" evidence="1">
    <location>
        <begin position="177"/>
        <end position="199"/>
    </location>
</feature>
<feature type="transmembrane region" description="Helical" evidence="1">
    <location>
        <begin position="121"/>
        <end position="143"/>
    </location>
</feature>
<dbReference type="AlphaFoldDB" id="A0A562K749"/>
<evidence type="ECO:0000313" key="4">
    <source>
        <dbReference type="Proteomes" id="UP000318667"/>
    </source>
</evidence>
<dbReference type="Pfam" id="PF03818">
    <property type="entry name" value="MadM"/>
    <property type="match status" value="1"/>
</dbReference>
<keyword evidence="1" id="KW-1133">Transmembrane helix</keyword>
<dbReference type="GO" id="GO:0044668">
    <property type="term" value="F:sodium:malonate symporter activity"/>
    <property type="evidence" value="ECO:0007669"/>
    <property type="project" value="InterPro"/>
</dbReference>
<feature type="transmembrane region" description="Helical" evidence="1">
    <location>
        <begin position="236"/>
        <end position="261"/>
    </location>
</feature>
<feature type="transmembrane region" description="Helical" evidence="1">
    <location>
        <begin position="211"/>
        <end position="230"/>
    </location>
</feature>
<evidence type="ECO:0000256" key="1">
    <source>
        <dbReference type="SAM" id="Phobius"/>
    </source>
</evidence>
<reference evidence="3 4" key="1">
    <citation type="journal article" date="2015" name="Stand. Genomic Sci.">
        <title>Genomic Encyclopedia of Bacterial and Archaeal Type Strains, Phase III: the genomes of soil and plant-associated and newly described type strains.</title>
        <authorList>
            <person name="Whitman W.B."/>
            <person name="Woyke T."/>
            <person name="Klenk H.P."/>
            <person name="Zhou Y."/>
            <person name="Lilburn T.G."/>
            <person name="Beck B.J."/>
            <person name="De Vos P."/>
            <person name="Vandamme P."/>
            <person name="Eisen J.A."/>
            <person name="Garrity G."/>
            <person name="Hugenholtz P."/>
            <person name="Kyrpides N.C."/>
        </authorList>
    </citation>
    <scope>NUCLEOTIDE SEQUENCE [LARGE SCALE GENOMIC DNA]</scope>
    <source>
        <strain evidence="3 4">CGMCC 1.10115</strain>
    </source>
</reference>